<sequence>MEAQAAAEPVTSRVPLDEGVRTCRPAIVRQTRTEGADSQETPAGPDWNIIRGED</sequence>
<gene>
    <name evidence="2" type="ORF">GCM10010302_43550</name>
</gene>
<keyword evidence="3" id="KW-1185">Reference proteome</keyword>
<accession>A0ABN0VHB0</accession>
<organism evidence="2 3">
    <name type="scientific">Streptomyces polychromogenes</name>
    <dbReference type="NCBI Taxonomy" id="67342"/>
    <lineage>
        <taxon>Bacteria</taxon>
        <taxon>Bacillati</taxon>
        <taxon>Actinomycetota</taxon>
        <taxon>Actinomycetes</taxon>
        <taxon>Kitasatosporales</taxon>
        <taxon>Streptomycetaceae</taxon>
        <taxon>Streptomyces</taxon>
    </lineage>
</organism>
<feature type="region of interest" description="Disordered" evidence="1">
    <location>
        <begin position="1"/>
        <end position="54"/>
    </location>
</feature>
<reference evidence="2 3" key="1">
    <citation type="journal article" date="2019" name="Int. J. Syst. Evol. Microbiol.">
        <title>The Global Catalogue of Microorganisms (GCM) 10K type strain sequencing project: providing services to taxonomists for standard genome sequencing and annotation.</title>
        <authorList>
            <consortium name="The Broad Institute Genomics Platform"/>
            <consortium name="The Broad Institute Genome Sequencing Center for Infectious Disease"/>
            <person name="Wu L."/>
            <person name="Ma J."/>
        </authorList>
    </citation>
    <scope>NUCLEOTIDE SEQUENCE [LARGE SCALE GENOMIC DNA]</scope>
    <source>
        <strain evidence="2 3">JCM 4505</strain>
    </source>
</reference>
<evidence type="ECO:0000313" key="3">
    <source>
        <dbReference type="Proteomes" id="UP001501867"/>
    </source>
</evidence>
<evidence type="ECO:0000256" key="1">
    <source>
        <dbReference type="SAM" id="MobiDB-lite"/>
    </source>
</evidence>
<proteinExistence type="predicted"/>
<dbReference type="EMBL" id="BAAABV010000021">
    <property type="protein sequence ID" value="GAA0300260.1"/>
    <property type="molecule type" value="Genomic_DNA"/>
</dbReference>
<comment type="caution">
    <text evidence="2">The sequence shown here is derived from an EMBL/GenBank/DDBJ whole genome shotgun (WGS) entry which is preliminary data.</text>
</comment>
<evidence type="ECO:0000313" key="2">
    <source>
        <dbReference type="EMBL" id="GAA0300260.1"/>
    </source>
</evidence>
<dbReference type="Proteomes" id="UP001501867">
    <property type="component" value="Unassembled WGS sequence"/>
</dbReference>
<dbReference type="RefSeq" id="WP_344162385.1">
    <property type="nucleotide sequence ID" value="NZ_BAAABV010000021.1"/>
</dbReference>
<protein>
    <submittedName>
        <fullName evidence="2">Uncharacterized protein</fullName>
    </submittedName>
</protein>
<name>A0ABN0VHB0_9ACTN</name>